<evidence type="ECO:0008006" key="3">
    <source>
        <dbReference type="Google" id="ProtNLM"/>
    </source>
</evidence>
<evidence type="ECO:0000313" key="1">
    <source>
        <dbReference type="EMBL" id="CRL44879.1"/>
    </source>
</evidence>
<name>A0A193QI77_SODGM</name>
<reference evidence="1 2" key="1">
    <citation type="submission" date="2015-05" db="EMBL/GenBank/DDBJ databases">
        <authorList>
            <person name="Goodhead I."/>
        </authorList>
    </citation>
    <scope>NUCLEOTIDE SEQUENCE [LARGE SCALE GENOMIC DNA]</scope>
    <source>
        <strain evidence="2">morsitans</strain>
    </source>
</reference>
<evidence type="ECO:0000313" key="2">
    <source>
        <dbReference type="Proteomes" id="UP000245838"/>
    </source>
</evidence>
<protein>
    <recommendedName>
        <fullName evidence="3">Phage portal protein</fullName>
    </recommendedName>
</protein>
<proteinExistence type="predicted"/>
<organism evidence="1 2">
    <name type="scientific">Sodalis glossinidius (strain morsitans)</name>
    <dbReference type="NCBI Taxonomy" id="343509"/>
    <lineage>
        <taxon>Bacteria</taxon>
        <taxon>Pseudomonadati</taxon>
        <taxon>Pseudomonadota</taxon>
        <taxon>Gammaproteobacteria</taxon>
        <taxon>Enterobacterales</taxon>
        <taxon>Bruguierivoracaceae</taxon>
        <taxon>Sodalis</taxon>
    </lineage>
</organism>
<dbReference type="Proteomes" id="UP000245838">
    <property type="component" value="Chromosome sggmmb4_Chromosome"/>
</dbReference>
<sequence>MPLEESWPQLMGIIPNSSSNFGDVEKAAKVFAINELTPVMESLHSLNGWLGQEVIRFKSYALLDALGVRP</sequence>
<accession>A0A193QI77</accession>
<dbReference type="AlphaFoldDB" id="A0A193QI77"/>
<dbReference type="EMBL" id="LN854557">
    <property type="protein sequence ID" value="CRL44879.1"/>
    <property type="molecule type" value="Genomic_DNA"/>
</dbReference>
<gene>
    <name evidence="1" type="ORF">SGGMMB4_02253</name>
</gene>